<dbReference type="Proteomes" id="UP000461948">
    <property type="component" value="Unassembled WGS sequence"/>
</dbReference>
<comment type="caution">
    <text evidence="2">The sequence shown here is derived from an EMBL/GenBank/DDBJ whole genome shotgun (WGS) entry which is preliminary data.</text>
</comment>
<name>A0A7X2STM1_ENTAG</name>
<feature type="transmembrane region" description="Helical" evidence="1">
    <location>
        <begin position="7"/>
        <end position="28"/>
    </location>
</feature>
<keyword evidence="1" id="KW-0472">Membrane</keyword>
<accession>A0A7X2STM1</accession>
<evidence type="ECO:0000313" key="2">
    <source>
        <dbReference type="EMBL" id="MSE13607.1"/>
    </source>
</evidence>
<protein>
    <submittedName>
        <fullName evidence="2">Uncharacterized protein</fullName>
    </submittedName>
</protein>
<evidence type="ECO:0000256" key="1">
    <source>
        <dbReference type="SAM" id="Phobius"/>
    </source>
</evidence>
<organism evidence="2 3">
    <name type="scientific">Enterobacter agglomerans</name>
    <name type="common">Erwinia herbicola</name>
    <name type="synonym">Pantoea agglomerans</name>
    <dbReference type="NCBI Taxonomy" id="549"/>
    <lineage>
        <taxon>Bacteria</taxon>
        <taxon>Pseudomonadati</taxon>
        <taxon>Pseudomonadota</taxon>
        <taxon>Gammaproteobacteria</taxon>
        <taxon>Enterobacterales</taxon>
        <taxon>Erwiniaceae</taxon>
        <taxon>Pantoea</taxon>
        <taxon>Pantoea agglomerans group</taxon>
    </lineage>
</organism>
<reference evidence="2 3" key="1">
    <citation type="submission" date="2019-11" db="EMBL/GenBank/DDBJ databases">
        <title>Draft Genome Sequence of Plant Growth-Promoting Rhizosphere-Associated Bacteria.</title>
        <authorList>
            <person name="Vasilyev I.Y."/>
            <person name="Radchenko V."/>
            <person name="Ilnitskaya E.V."/>
        </authorList>
    </citation>
    <scope>NUCLEOTIDE SEQUENCE [LARGE SCALE GENOMIC DNA]</scope>
    <source>
        <strain evidence="2 3">VRA_MhP_f</strain>
    </source>
</reference>
<keyword evidence="1" id="KW-1133">Transmembrane helix</keyword>
<feature type="transmembrane region" description="Helical" evidence="1">
    <location>
        <begin position="34"/>
        <end position="56"/>
    </location>
</feature>
<gene>
    <name evidence="2" type="ORF">GKC49_00060</name>
</gene>
<dbReference type="AlphaFoldDB" id="A0A7X2STM1"/>
<proteinExistence type="predicted"/>
<evidence type="ECO:0000313" key="3">
    <source>
        <dbReference type="Proteomes" id="UP000461948"/>
    </source>
</evidence>
<dbReference type="EMBL" id="WKLC01000001">
    <property type="protein sequence ID" value="MSE13607.1"/>
    <property type="molecule type" value="Genomic_DNA"/>
</dbReference>
<sequence length="71" mass="8075">MNRLPLIILLFMAGIIFNCLRQLLAWSVSLTYDVLAGCSLACLVLVALGFIMELIAYRRMLRRRRGGHHEA</sequence>
<keyword evidence="1" id="KW-0812">Transmembrane</keyword>